<dbReference type="InterPro" id="IPR009081">
    <property type="entry name" value="PP-bd_ACP"/>
</dbReference>
<name>A0A5C4JIL2_9ACTN</name>
<dbReference type="SMART" id="SM00827">
    <property type="entry name" value="PKS_AT"/>
    <property type="match status" value="1"/>
</dbReference>
<dbReference type="SUPFAM" id="SSF47336">
    <property type="entry name" value="ACP-like"/>
    <property type="match status" value="1"/>
</dbReference>
<proteinExistence type="predicted"/>
<dbReference type="Pfam" id="PF16197">
    <property type="entry name" value="KAsynt_C_assoc"/>
    <property type="match status" value="1"/>
</dbReference>
<dbReference type="InterPro" id="IPR016035">
    <property type="entry name" value="Acyl_Trfase/lysoPLipase"/>
</dbReference>
<dbReference type="GO" id="GO:0071770">
    <property type="term" value="P:DIM/DIP cell wall layer assembly"/>
    <property type="evidence" value="ECO:0007669"/>
    <property type="project" value="TreeGrafter"/>
</dbReference>
<dbReference type="SMART" id="SM00825">
    <property type="entry name" value="PKS_KS"/>
    <property type="match status" value="1"/>
</dbReference>
<dbReference type="Gene3D" id="3.40.50.720">
    <property type="entry name" value="NAD(P)-binding Rossmann-like Domain"/>
    <property type="match status" value="1"/>
</dbReference>
<dbReference type="Gene3D" id="3.30.70.3290">
    <property type="match status" value="1"/>
</dbReference>
<dbReference type="GO" id="GO:0005886">
    <property type="term" value="C:plasma membrane"/>
    <property type="evidence" value="ECO:0007669"/>
    <property type="project" value="TreeGrafter"/>
</dbReference>
<evidence type="ECO:0000313" key="8">
    <source>
        <dbReference type="Proteomes" id="UP000309174"/>
    </source>
</evidence>
<dbReference type="SMART" id="SM00823">
    <property type="entry name" value="PKS_PP"/>
    <property type="match status" value="1"/>
</dbReference>
<dbReference type="InterPro" id="IPR057326">
    <property type="entry name" value="KR_dom"/>
</dbReference>
<dbReference type="Gene3D" id="3.40.47.10">
    <property type="match status" value="1"/>
</dbReference>
<evidence type="ECO:0000256" key="3">
    <source>
        <dbReference type="ARBA" id="ARBA00022679"/>
    </source>
</evidence>
<dbReference type="InterPro" id="IPR013968">
    <property type="entry name" value="PKS_KR"/>
</dbReference>
<dbReference type="SUPFAM" id="SSF53901">
    <property type="entry name" value="Thiolase-like"/>
    <property type="match status" value="1"/>
</dbReference>
<dbReference type="InterPro" id="IPR016036">
    <property type="entry name" value="Malonyl_transacylase_ACP-bd"/>
</dbReference>
<dbReference type="CDD" id="cd00833">
    <property type="entry name" value="PKS"/>
    <property type="match status" value="1"/>
</dbReference>
<keyword evidence="3" id="KW-0808">Transferase</keyword>
<dbReference type="Gene3D" id="1.10.1200.10">
    <property type="entry name" value="ACP-like"/>
    <property type="match status" value="1"/>
</dbReference>
<evidence type="ECO:0000256" key="1">
    <source>
        <dbReference type="ARBA" id="ARBA00022450"/>
    </source>
</evidence>
<dbReference type="CDD" id="cd08955">
    <property type="entry name" value="KR_2_FAS_SDR_x"/>
    <property type="match status" value="1"/>
</dbReference>
<feature type="domain" description="Ketosynthase family 3 (KS3)" evidence="6">
    <location>
        <begin position="21"/>
        <end position="439"/>
    </location>
</feature>
<evidence type="ECO:0000259" key="5">
    <source>
        <dbReference type="PROSITE" id="PS50075"/>
    </source>
</evidence>
<evidence type="ECO:0000256" key="2">
    <source>
        <dbReference type="ARBA" id="ARBA00022553"/>
    </source>
</evidence>
<dbReference type="SMART" id="SM00822">
    <property type="entry name" value="PKS_KR"/>
    <property type="match status" value="1"/>
</dbReference>
<reference evidence="7 8" key="1">
    <citation type="submission" date="2019-05" db="EMBL/GenBank/DDBJ databases">
        <title>Draft genome sequence of Actinomadura sp. 14C53.</title>
        <authorList>
            <person name="Saricaoglu S."/>
            <person name="Isik K."/>
        </authorList>
    </citation>
    <scope>NUCLEOTIDE SEQUENCE [LARGE SCALE GENOMIC DNA]</scope>
    <source>
        <strain evidence="7 8">14C53</strain>
    </source>
</reference>
<dbReference type="Pfam" id="PF00550">
    <property type="entry name" value="PP-binding"/>
    <property type="match status" value="1"/>
</dbReference>
<dbReference type="PANTHER" id="PTHR43775">
    <property type="entry name" value="FATTY ACID SYNTHASE"/>
    <property type="match status" value="1"/>
</dbReference>
<sequence>MSRHESSEHDGPEDEHPYSDSQGVAIIGMACRFADAESPARFWSNLVDGVESITVEDGAAPDGRLRAASTLDGIDEFDAGFFGYNPREAALLDPQHRLFLEVCWEALEDGGSAGRRRTTDIGVYGGSGTSLYLMHNLIGQAGRPLPNFLDSTDDLQLAMAADRDYLTSRVAYKLGLSGPSVTVQAACGTSLYALHLACQALLAGECDLALAGGAHVPVPQIDGYQPEPGLVMSQDGHCRAFDARATGTVFGSGVGVVLLKPLAQALADGDSMYAVVRGTAVNNDGSGKPGFSTPSVAGQAAVIRQALAAANVEAGSISYVEAHGTATPTGDPIEIAALTEAFQGVRPQSCALGSVKTNIGHLSWAGGVSGLIKVALSLRHRKLPASLHFREPNPAIDFAASPFYVQSETTGWDVHGGPRRAGVSAFGLGGTNAHAILEEPPDAPAGRNVPARAVAPGPQVLPISGHSESALRDLAARVSRALLDDDAAPEVIDAAYTLGTGRQHFAHRAAVVGSDHKTLAALLDAVADGQDDVSDRFDGEIGLASGRAADPPPRLTTLFSGQGGEYLEACRDLYLSEPVFQEFVDSTDPYFRQHTGYRLSEFLYQDGARRGMPIADIRLAQPIVYALQVGLMRLWRGWGITPDTYIGHSLGEYAAAHCAGVFDFETGLYLVCERGKLLDTLPDSGAMAAVFAGEPDVLDLLEGNDQVDIAAVNAPNRIVISGDRSALHDVVTEAEKRGITCRKLRISRAGHSRQMDAIQDGYSAVLESVEMRPPTHTIISTLTGSVIGDEIATAGYWRRQLRHPVRFFEALRGAASDVFLEIGLSNTLANLAQVALGDGGEGEPTFLETLRWERDDIASTRLALAGAYSAGMAVDWAAVSPGGRMVTLPTYPFQRSRHWISPTGPTGVAAAGRVASDAMGAVDAPVTDHPHADGTGHYVVTWADAPPVASAPVAEPLAGRRCLVVEPSTKSGADLARELERLGAEVLVHALSDEHDDAVAAAARAIAEYRPATVVNAVPALRKRHADLGGLPLTTESVSGDVVAAGGLATLRTFQAVSAANPHDVTVCTVTSGAHQVLTSDDVIPAQGAVIGVARTARTELSTVHHMLIDLDPADTRQRWSAAVARLAAAIGSAPAGDAELALRGDRTLLPCLRPAMPPSGGGRVRIDPGGWYILTGGLSGIGLECARALLELGARRLVVSGRRAPRRELAERMRRLRQEFAADIRTETVDVTSRPQVARLLADYSSGDFAVRGIIHAAGVIDDGIIDRTDWSRMARVLAPKAQGAWNLHRCATEYAPDLDLFVMTSSYGGLFGNPGQAGHAAANTFLDALAGHRRAVGLPGLSLDLGSWSDVGYLAGNDGYLRRLEEQGVGTISSSEGRPVVRAAIEGWPAGQVAILPTRWHDLDPDHHLASNPVLNGVTGDGSAFSPGDADAPAPVTPADIMACCQGVVARVLGYDVEELGRIDLAEAGMDSLNALTIRNRLQRLLSVPLPASICFDRPTLSELAADIEKRMTEIRS</sequence>
<feature type="region of interest" description="Disordered" evidence="4">
    <location>
        <begin position="1"/>
        <end position="20"/>
    </location>
</feature>
<dbReference type="EMBL" id="VCKW01000013">
    <property type="protein sequence ID" value="TMR06542.1"/>
    <property type="molecule type" value="Genomic_DNA"/>
</dbReference>
<dbReference type="InterPro" id="IPR050091">
    <property type="entry name" value="PKS_NRPS_Biosynth_Enz"/>
</dbReference>
<keyword evidence="1" id="KW-0596">Phosphopantetheine</keyword>
<dbReference type="InterPro" id="IPR014031">
    <property type="entry name" value="Ketoacyl_synth_C"/>
</dbReference>
<dbReference type="SUPFAM" id="SSF55048">
    <property type="entry name" value="Probable ACP-binding domain of malonyl-CoA ACP transacylase"/>
    <property type="match status" value="1"/>
</dbReference>
<feature type="domain" description="Carrier" evidence="5">
    <location>
        <begin position="1434"/>
        <end position="1514"/>
    </location>
</feature>
<dbReference type="InterPro" id="IPR032821">
    <property type="entry name" value="PKS_assoc"/>
</dbReference>
<keyword evidence="8" id="KW-1185">Reference proteome</keyword>
<dbReference type="GO" id="GO:0005737">
    <property type="term" value="C:cytoplasm"/>
    <property type="evidence" value="ECO:0007669"/>
    <property type="project" value="TreeGrafter"/>
</dbReference>
<gene>
    <name evidence="7" type="ORF">ETD83_04200</name>
</gene>
<comment type="caution">
    <text evidence="7">The sequence shown here is derived from an EMBL/GenBank/DDBJ whole genome shotgun (WGS) entry which is preliminary data.</text>
</comment>
<dbReference type="Pfam" id="PF00109">
    <property type="entry name" value="ketoacyl-synt"/>
    <property type="match status" value="1"/>
</dbReference>
<dbReference type="InterPro" id="IPR016039">
    <property type="entry name" value="Thiolase-like"/>
</dbReference>
<dbReference type="InterPro" id="IPR020806">
    <property type="entry name" value="PKS_PP-bd"/>
</dbReference>
<dbReference type="GO" id="GO:0004312">
    <property type="term" value="F:fatty acid synthase activity"/>
    <property type="evidence" value="ECO:0007669"/>
    <property type="project" value="TreeGrafter"/>
</dbReference>
<dbReference type="PROSITE" id="PS51257">
    <property type="entry name" value="PROKAR_LIPOPROTEIN"/>
    <property type="match status" value="1"/>
</dbReference>
<dbReference type="InterPro" id="IPR036291">
    <property type="entry name" value="NAD(P)-bd_dom_sf"/>
</dbReference>
<evidence type="ECO:0000313" key="7">
    <source>
        <dbReference type="EMBL" id="TMR06542.1"/>
    </source>
</evidence>
<dbReference type="Pfam" id="PF08659">
    <property type="entry name" value="KR"/>
    <property type="match status" value="1"/>
</dbReference>
<dbReference type="PROSITE" id="PS50075">
    <property type="entry name" value="CARRIER"/>
    <property type="match status" value="1"/>
</dbReference>
<dbReference type="InterPro" id="IPR001227">
    <property type="entry name" value="Ac_transferase_dom_sf"/>
</dbReference>
<evidence type="ECO:0000259" key="6">
    <source>
        <dbReference type="PROSITE" id="PS52004"/>
    </source>
</evidence>
<feature type="compositionally biased region" description="Basic and acidic residues" evidence="4">
    <location>
        <begin position="1"/>
        <end position="18"/>
    </location>
</feature>
<dbReference type="Pfam" id="PF00698">
    <property type="entry name" value="Acyl_transf_1"/>
    <property type="match status" value="1"/>
</dbReference>
<keyword evidence="2" id="KW-0597">Phosphoprotein</keyword>
<dbReference type="Gene3D" id="3.40.366.10">
    <property type="entry name" value="Malonyl-Coenzyme A Acyl Carrier Protein, domain 2"/>
    <property type="match status" value="1"/>
</dbReference>
<organism evidence="7 8">
    <name type="scientific">Actinomadura soli</name>
    <dbReference type="NCBI Taxonomy" id="2508997"/>
    <lineage>
        <taxon>Bacteria</taxon>
        <taxon>Bacillati</taxon>
        <taxon>Actinomycetota</taxon>
        <taxon>Actinomycetes</taxon>
        <taxon>Streptosporangiales</taxon>
        <taxon>Thermomonosporaceae</taxon>
        <taxon>Actinomadura</taxon>
    </lineage>
</organism>
<accession>A0A5C4JIL2</accession>
<evidence type="ECO:0000256" key="4">
    <source>
        <dbReference type="SAM" id="MobiDB-lite"/>
    </source>
</evidence>
<dbReference type="InterPro" id="IPR020841">
    <property type="entry name" value="PKS_Beta-ketoAc_synthase_dom"/>
</dbReference>
<dbReference type="PROSITE" id="PS00012">
    <property type="entry name" value="PHOSPHOPANTETHEINE"/>
    <property type="match status" value="1"/>
</dbReference>
<dbReference type="InterPro" id="IPR036736">
    <property type="entry name" value="ACP-like_sf"/>
</dbReference>
<dbReference type="PROSITE" id="PS52004">
    <property type="entry name" value="KS3_2"/>
    <property type="match status" value="1"/>
</dbReference>
<dbReference type="PANTHER" id="PTHR43775:SF37">
    <property type="entry name" value="SI:DKEY-61P9.11"/>
    <property type="match status" value="1"/>
</dbReference>
<dbReference type="RefSeq" id="WP_138643705.1">
    <property type="nucleotide sequence ID" value="NZ_VCKW01000013.1"/>
</dbReference>
<dbReference type="SUPFAM" id="SSF52151">
    <property type="entry name" value="FabD/lysophospholipase-like"/>
    <property type="match status" value="1"/>
</dbReference>
<dbReference type="Pfam" id="PF02801">
    <property type="entry name" value="Ketoacyl-synt_C"/>
    <property type="match status" value="1"/>
</dbReference>
<dbReference type="GO" id="GO:0006633">
    <property type="term" value="P:fatty acid biosynthetic process"/>
    <property type="evidence" value="ECO:0007669"/>
    <property type="project" value="TreeGrafter"/>
</dbReference>
<dbReference type="OrthoDB" id="4537517at2"/>
<dbReference type="Proteomes" id="UP000309174">
    <property type="component" value="Unassembled WGS sequence"/>
</dbReference>
<dbReference type="SUPFAM" id="SSF51735">
    <property type="entry name" value="NAD(P)-binding Rossmann-fold domains"/>
    <property type="match status" value="2"/>
</dbReference>
<protein>
    <submittedName>
        <fullName evidence="7">Type I polyketide synthase</fullName>
    </submittedName>
</protein>
<dbReference type="GO" id="GO:0031177">
    <property type="term" value="F:phosphopantetheine binding"/>
    <property type="evidence" value="ECO:0007669"/>
    <property type="project" value="InterPro"/>
</dbReference>
<dbReference type="InterPro" id="IPR006162">
    <property type="entry name" value="Ppantetheine_attach_site"/>
</dbReference>
<dbReference type="InterPro" id="IPR014043">
    <property type="entry name" value="Acyl_transferase_dom"/>
</dbReference>
<dbReference type="InterPro" id="IPR014030">
    <property type="entry name" value="Ketoacyl_synth_N"/>
</dbReference>